<dbReference type="GO" id="GO:0015035">
    <property type="term" value="F:protein-disulfide reductase activity"/>
    <property type="evidence" value="ECO:0007669"/>
    <property type="project" value="InterPro"/>
</dbReference>
<organism evidence="1 2">
    <name type="scientific">Lujinxingia litoralis</name>
    <dbReference type="NCBI Taxonomy" id="2211119"/>
    <lineage>
        <taxon>Bacteria</taxon>
        <taxon>Deltaproteobacteria</taxon>
        <taxon>Bradymonadales</taxon>
        <taxon>Lujinxingiaceae</taxon>
        <taxon>Lujinxingia</taxon>
    </lineage>
</organism>
<accession>A0A328CCG3</accession>
<proteinExistence type="predicted"/>
<dbReference type="EMBL" id="QHKO01000002">
    <property type="protein sequence ID" value="RAL23571.1"/>
    <property type="molecule type" value="Genomic_DNA"/>
</dbReference>
<comment type="caution">
    <text evidence="1">The sequence shown here is derived from an EMBL/GenBank/DDBJ whole genome shotgun (WGS) entry which is preliminary data.</text>
</comment>
<reference evidence="1 2" key="1">
    <citation type="submission" date="2018-05" db="EMBL/GenBank/DDBJ databases">
        <title>Lujinxingia marina gen. nov. sp. nov., a new facultative anaerobic member of the class Deltaproteobacteria, and proposal of Lujinxingaceae fam. nov.</title>
        <authorList>
            <person name="Li C.-M."/>
        </authorList>
    </citation>
    <scope>NUCLEOTIDE SEQUENCE [LARGE SCALE GENOMIC DNA]</scope>
    <source>
        <strain evidence="1 2">B210</strain>
    </source>
</reference>
<evidence type="ECO:0000313" key="2">
    <source>
        <dbReference type="Proteomes" id="UP000249169"/>
    </source>
</evidence>
<evidence type="ECO:0008006" key="3">
    <source>
        <dbReference type="Google" id="ProtNLM"/>
    </source>
</evidence>
<evidence type="ECO:0000313" key="1">
    <source>
        <dbReference type="EMBL" id="RAL23571.1"/>
    </source>
</evidence>
<dbReference type="OrthoDB" id="9785438at2"/>
<name>A0A328CCG3_9DELT</name>
<dbReference type="Proteomes" id="UP000249169">
    <property type="component" value="Unassembled WGS sequence"/>
</dbReference>
<keyword evidence="2" id="KW-1185">Reference proteome</keyword>
<sequence length="143" mass="16958">MSERYALSVRVSRPPPRPTLLYDATCEFCTYWARRWAQNIGASLALEALQHREGRYLELSQQELENAVHLVDSQGRVWRGAAAVFRAAALRRRYAIFWWGYRRVPGARWLSEWIYAWVANHRMTVSRLTRWMRRDRPDDSDAC</sequence>
<gene>
    <name evidence="1" type="ORF">DL240_05275</name>
</gene>
<dbReference type="RefSeq" id="WP_111728829.1">
    <property type="nucleotide sequence ID" value="NZ_QHKO01000002.1"/>
</dbReference>
<dbReference type="Pfam" id="PF04134">
    <property type="entry name" value="DCC1-like"/>
    <property type="match status" value="1"/>
</dbReference>
<protein>
    <recommendedName>
        <fullName evidence="3">DUF393 domain-containing protein</fullName>
    </recommendedName>
</protein>
<dbReference type="AlphaFoldDB" id="A0A328CCG3"/>
<dbReference type="InterPro" id="IPR007263">
    <property type="entry name" value="DCC1-like"/>
</dbReference>